<gene>
    <name evidence="5" type="ORF">BG006_002276</name>
</gene>
<reference evidence="5" key="1">
    <citation type="journal article" date="2020" name="Fungal Divers.">
        <title>Resolving the Mortierellaceae phylogeny through synthesis of multi-gene phylogenetics and phylogenomics.</title>
        <authorList>
            <person name="Vandepol N."/>
            <person name="Liber J."/>
            <person name="Desiro A."/>
            <person name="Na H."/>
            <person name="Kennedy M."/>
            <person name="Barry K."/>
            <person name="Grigoriev I.V."/>
            <person name="Miller A.N."/>
            <person name="O'Donnell K."/>
            <person name="Stajich J.E."/>
            <person name="Bonito G."/>
        </authorList>
    </citation>
    <scope>NUCLEOTIDE SEQUENCE</scope>
    <source>
        <strain evidence="5">NVP1</strain>
    </source>
</reference>
<dbReference type="Gene3D" id="2.60.40.640">
    <property type="match status" value="2"/>
</dbReference>
<protein>
    <recommendedName>
        <fullName evidence="7">Arrestin C-terminal-like domain-containing protein</fullName>
    </recommendedName>
</protein>
<organism evidence="5 6">
    <name type="scientific">Podila minutissima</name>
    <dbReference type="NCBI Taxonomy" id="64525"/>
    <lineage>
        <taxon>Eukaryota</taxon>
        <taxon>Fungi</taxon>
        <taxon>Fungi incertae sedis</taxon>
        <taxon>Mucoromycota</taxon>
        <taxon>Mortierellomycotina</taxon>
        <taxon>Mortierellomycetes</taxon>
        <taxon>Mortierellales</taxon>
        <taxon>Mortierellaceae</taxon>
        <taxon>Podila</taxon>
    </lineage>
</organism>
<proteinExistence type="inferred from homology"/>
<dbReference type="Proteomes" id="UP000696485">
    <property type="component" value="Unassembled WGS sequence"/>
</dbReference>
<feature type="domain" description="Arrestin C-terminal-like" evidence="4">
    <location>
        <begin position="170"/>
        <end position="278"/>
    </location>
</feature>
<evidence type="ECO:0000256" key="2">
    <source>
        <dbReference type="SAM" id="MobiDB-lite"/>
    </source>
</evidence>
<feature type="compositionally biased region" description="Low complexity" evidence="2">
    <location>
        <begin position="620"/>
        <end position="644"/>
    </location>
</feature>
<dbReference type="Pfam" id="PF00339">
    <property type="entry name" value="Arrestin_N"/>
    <property type="match status" value="1"/>
</dbReference>
<dbReference type="SUPFAM" id="SSF81296">
    <property type="entry name" value="E set domains"/>
    <property type="match status" value="1"/>
</dbReference>
<dbReference type="PANTHER" id="PTHR11188">
    <property type="entry name" value="ARRESTIN DOMAIN CONTAINING PROTEIN"/>
    <property type="match status" value="1"/>
</dbReference>
<feature type="compositionally biased region" description="Low complexity" evidence="2">
    <location>
        <begin position="464"/>
        <end position="485"/>
    </location>
</feature>
<evidence type="ECO:0000313" key="6">
    <source>
        <dbReference type="Proteomes" id="UP000696485"/>
    </source>
</evidence>
<name>A0A9P5SQQ2_9FUNG</name>
<evidence type="ECO:0000259" key="4">
    <source>
        <dbReference type="Pfam" id="PF02752"/>
    </source>
</evidence>
<feature type="region of interest" description="Disordered" evidence="2">
    <location>
        <begin position="613"/>
        <end position="685"/>
    </location>
</feature>
<comment type="caution">
    <text evidence="5">The sequence shown here is derived from an EMBL/GenBank/DDBJ whole genome shotgun (WGS) entry which is preliminary data.</text>
</comment>
<dbReference type="GO" id="GO:0031625">
    <property type="term" value="F:ubiquitin protein ligase binding"/>
    <property type="evidence" value="ECO:0007669"/>
    <property type="project" value="TreeGrafter"/>
</dbReference>
<dbReference type="InterPro" id="IPR011022">
    <property type="entry name" value="Arrestin_C-like"/>
</dbReference>
<dbReference type="PANTHER" id="PTHR11188:SF161">
    <property type="entry name" value="PH-RESPONSE REGULATOR PROTEIN PALF_RIM8"/>
    <property type="match status" value="1"/>
</dbReference>
<feature type="region of interest" description="Disordered" evidence="2">
    <location>
        <begin position="451"/>
        <end position="517"/>
    </location>
</feature>
<feature type="region of interest" description="Disordered" evidence="2">
    <location>
        <begin position="532"/>
        <end position="573"/>
    </location>
</feature>
<feature type="domain" description="Arrestin-like N-terminal" evidence="3">
    <location>
        <begin position="9"/>
        <end position="116"/>
    </location>
</feature>
<dbReference type="InterPro" id="IPR011021">
    <property type="entry name" value="Arrestin-like_N"/>
</dbReference>
<dbReference type="EMBL" id="JAAAUY010000151">
    <property type="protein sequence ID" value="KAF9334375.1"/>
    <property type="molecule type" value="Genomic_DNA"/>
</dbReference>
<feature type="compositionally biased region" description="Pro residues" evidence="2">
    <location>
        <begin position="645"/>
        <end position="655"/>
    </location>
</feature>
<dbReference type="GO" id="GO:0005886">
    <property type="term" value="C:plasma membrane"/>
    <property type="evidence" value="ECO:0007669"/>
    <property type="project" value="TreeGrafter"/>
</dbReference>
<sequence length="685" mass="73459">MKKLAFILQQDKFYMPGDTIAGNLTFNTSSSIKYTCVKIRFVGLVSSKLVKTSEEVYVLNQQAVVLGNPNNAEESVLPEGKHSWPFEFAVPLQHIPSSGKYRHGSVKYTLTALVTTKGFLGGIQELKVNKVVELKDLINCAQEPYSSSTVVTGSSNTKPATNKPKNLALATITLARSAYLRGQTISIDIDMSHPNTIQRNPGCWIQLLRLENYHAGEQSKEYTHVVASSTHAIEMDVKNGKILTELTVPEDSIATMSTTKIISIEYKLQILFDMRPRTGFLEGRNRRTVNKKLRAKITGKPGGFEVEVPIVIGTLFDSSHVPGSGVSSSASLPGIQPPEIPSSESVRLEHLVSNMHVSSNSEGTQEALHPKMQYQASHSSLHAIPTAHGRQAEPAFGLATVRGPSSQPVRHYTTHFNQRTAPPSAPSAPSAVSAPSASLYLCQEPKALPPLPPNAIPFHPPSPSMSSPSSSSSSSSHTPSSSSSSYQPPRLPYRANSESSSSSPISQTTPNGYPNEKLASIPYQLIPPNAHVVESPTAPQAASLGLGPASPGIFHRSVSKPGTSSGSSDYFQAVPSKQHSLPLGYEIFASPVLTSPSQGYTPRTTYIPHASTNQHSYTWSESSPTSFSSSSSGSSSSAPLRLPRLMPPPLPPAPAVPRLQTAMDGRGLVTRPESFHPAPPYTPTA</sequence>
<evidence type="ECO:0000313" key="5">
    <source>
        <dbReference type="EMBL" id="KAF9334375.1"/>
    </source>
</evidence>
<dbReference type="AlphaFoldDB" id="A0A9P5SQQ2"/>
<dbReference type="GO" id="GO:0070086">
    <property type="term" value="P:ubiquitin-dependent endocytosis"/>
    <property type="evidence" value="ECO:0007669"/>
    <property type="project" value="TreeGrafter"/>
</dbReference>
<feature type="compositionally biased region" description="Pro residues" evidence="2">
    <location>
        <begin position="451"/>
        <end position="463"/>
    </location>
</feature>
<feature type="compositionally biased region" description="Low complexity" evidence="2">
    <location>
        <begin position="497"/>
        <end position="506"/>
    </location>
</feature>
<dbReference type="GO" id="GO:0030674">
    <property type="term" value="F:protein-macromolecule adaptor activity"/>
    <property type="evidence" value="ECO:0007669"/>
    <property type="project" value="TreeGrafter"/>
</dbReference>
<keyword evidence="6" id="KW-1185">Reference proteome</keyword>
<accession>A0A9P5SQQ2</accession>
<feature type="compositionally biased region" description="Low complexity" evidence="2">
    <location>
        <begin position="559"/>
        <end position="568"/>
    </location>
</feature>
<comment type="similarity">
    <text evidence="1">Belongs to the arrestin family. PalF/RIM8 subfamily.</text>
</comment>
<evidence type="ECO:0000259" key="3">
    <source>
        <dbReference type="Pfam" id="PF00339"/>
    </source>
</evidence>
<evidence type="ECO:0008006" key="7">
    <source>
        <dbReference type="Google" id="ProtNLM"/>
    </source>
</evidence>
<dbReference type="InterPro" id="IPR014752">
    <property type="entry name" value="Arrestin-like_C"/>
</dbReference>
<evidence type="ECO:0000256" key="1">
    <source>
        <dbReference type="ARBA" id="ARBA00037950"/>
    </source>
</evidence>
<dbReference type="InterPro" id="IPR014756">
    <property type="entry name" value="Ig_E-set"/>
</dbReference>
<dbReference type="InterPro" id="IPR050357">
    <property type="entry name" value="Arrestin_domain-protein"/>
</dbReference>
<dbReference type="Pfam" id="PF02752">
    <property type="entry name" value="Arrestin_C"/>
    <property type="match status" value="1"/>
</dbReference>
<dbReference type="GO" id="GO:0005829">
    <property type="term" value="C:cytosol"/>
    <property type="evidence" value="ECO:0007669"/>
    <property type="project" value="TreeGrafter"/>
</dbReference>